<dbReference type="AlphaFoldDB" id="A0AAE0BLI6"/>
<evidence type="ECO:0000256" key="2">
    <source>
        <dbReference type="SAM" id="Phobius"/>
    </source>
</evidence>
<evidence type="ECO:0000259" key="3">
    <source>
        <dbReference type="SMART" id="SM01117"/>
    </source>
</evidence>
<keyword evidence="2" id="KW-0472">Membrane</keyword>
<feature type="region of interest" description="Disordered" evidence="1">
    <location>
        <begin position="134"/>
        <end position="181"/>
    </location>
</feature>
<protein>
    <recommendedName>
        <fullName evidence="3">Cytochrome b5 heme-binding domain-containing protein</fullName>
    </recommendedName>
</protein>
<feature type="compositionally biased region" description="Acidic residues" evidence="1">
    <location>
        <begin position="152"/>
        <end position="180"/>
    </location>
</feature>
<evidence type="ECO:0000313" key="4">
    <source>
        <dbReference type="EMBL" id="KAK3238185.1"/>
    </source>
</evidence>
<dbReference type="InterPro" id="IPR036400">
    <property type="entry name" value="Cyt_B5-like_heme/steroid_sf"/>
</dbReference>
<dbReference type="InterPro" id="IPR001199">
    <property type="entry name" value="Cyt_B5-like_heme/steroid-bd"/>
</dbReference>
<feature type="transmembrane region" description="Helical" evidence="2">
    <location>
        <begin position="16"/>
        <end position="36"/>
    </location>
</feature>
<keyword evidence="5" id="KW-1185">Reference proteome</keyword>
<reference evidence="4 5" key="1">
    <citation type="journal article" date="2015" name="Genome Biol. Evol.">
        <title>Comparative Genomics of a Bacterivorous Green Alga Reveals Evolutionary Causalities and Consequences of Phago-Mixotrophic Mode of Nutrition.</title>
        <authorList>
            <person name="Burns J.A."/>
            <person name="Paasch A."/>
            <person name="Narechania A."/>
            <person name="Kim E."/>
        </authorList>
    </citation>
    <scope>NUCLEOTIDE SEQUENCE [LARGE SCALE GENOMIC DNA]</scope>
    <source>
        <strain evidence="4 5">PLY_AMNH</strain>
    </source>
</reference>
<keyword evidence="2" id="KW-0812">Transmembrane</keyword>
<organism evidence="4 5">
    <name type="scientific">Cymbomonas tetramitiformis</name>
    <dbReference type="NCBI Taxonomy" id="36881"/>
    <lineage>
        <taxon>Eukaryota</taxon>
        <taxon>Viridiplantae</taxon>
        <taxon>Chlorophyta</taxon>
        <taxon>Pyramimonadophyceae</taxon>
        <taxon>Pyramimonadales</taxon>
        <taxon>Pyramimonadaceae</taxon>
        <taxon>Cymbomonas</taxon>
    </lineage>
</organism>
<name>A0AAE0BLI6_9CHLO</name>
<comment type="caution">
    <text evidence="4">The sequence shown here is derived from an EMBL/GenBank/DDBJ whole genome shotgun (WGS) entry which is preliminary data.</text>
</comment>
<evidence type="ECO:0000256" key="1">
    <source>
        <dbReference type="SAM" id="MobiDB-lite"/>
    </source>
</evidence>
<dbReference type="Gene3D" id="3.10.120.10">
    <property type="entry name" value="Cytochrome b5-like heme/steroid binding domain"/>
    <property type="match status" value="1"/>
</dbReference>
<keyword evidence="2" id="KW-1133">Transmembrane helix</keyword>
<feature type="domain" description="Cytochrome b5 heme-binding" evidence="3">
    <location>
        <begin position="61"/>
        <end position="133"/>
    </location>
</feature>
<dbReference type="SUPFAM" id="SSF55856">
    <property type="entry name" value="Cytochrome b5-like heme/steroid binding domain"/>
    <property type="match status" value="1"/>
</dbReference>
<proteinExistence type="predicted"/>
<dbReference type="EMBL" id="LGRX02034310">
    <property type="protein sequence ID" value="KAK3238185.1"/>
    <property type="molecule type" value="Genomic_DNA"/>
</dbReference>
<dbReference type="SMART" id="SM01117">
    <property type="entry name" value="Cyt-b5"/>
    <property type="match status" value="1"/>
</dbReference>
<gene>
    <name evidence="4" type="ORF">CYMTET_51786</name>
</gene>
<dbReference type="Proteomes" id="UP001190700">
    <property type="component" value="Unassembled WGS sequence"/>
</dbReference>
<evidence type="ECO:0000313" key="5">
    <source>
        <dbReference type="Proteomes" id="UP001190700"/>
    </source>
</evidence>
<sequence length="215" mass="23845">MEVGCTKVECRNSFPAMRIVSLASIITVVLGLTFLVEDPALLINLRSDSPLSVEEMTLPHVDWEWVKIHNTEDRVLVVVGSWVLDVSDFRYEHPGGNVFDPGADDLTRMYFNEHGCDDYIVSRLKSLAVGSINRQESDHASEGTEVTNEQADGAEEDDPEGPSAEETDPEDVYSEEDASCIDEMSSSSSILSFDKLMVAGAIFTCAFILFRRDQQ</sequence>
<dbReference type="Pfam" id="PF00173">
    <property type="entry name" value="Cyt-b5"/>
    <property type="match status" value="1"/>
</dbReference>
<accession>A0AAE0BLI6</accession>